<keyword evidence="2 7" id="KW-0396">Initiation factor</keyword>
<keyword evidence="4 7" id="KW-0694">RNA-binding</keyword>
<dbReference type="InterPro" id="IPR023398">
    <property type="entry name" value="TIF_eIF4e-like"/>
</dbReference>
<evidence type="ECO:0000256" key="7">
    <source>
        <dbReference type="RuleBase" id="RU004374"/>
    </source>
</evidence>
<dbReference type="GO" id="GO:0000340">
    <property type="term" value="F:RNA 7-methylguanosine cap binding"/>
    <property type="evidence" value="ECO:0007669"/>
    <property type="project" value="TreeGrafter"/>
</dbReference>
<evidence type="ECO:0000256" key="4">
    <source>
        <dbReference type="ARBA" id="ARBA00022884"/>
    </source>
</evidence>
<evidence type="ECO:0000256" key="6">
    <source>
        <dbReference type="ARBA" id="ARBA00032656"/>
    </source>
</evidence>
<dbReference type="SUPFAM" id="SSF55418">
    <property type="entry name" value="eIF4e-like"/>
    <property type="match status" value="1"/>
</dbReference>
<comment type="similarity">
    <text evidence="1 7">Belongs to the eukaryotic initiation factor 4E family.</text>
</comment>
<keyword evidence="5 7" id="KW-0648">Protein biosynthesis</keyword>
<reference evidence="9" key="1">
    <citation type="submission" date="2011-08" db="EMBL/GenBank/DDBJ databases">
        <authorList>
            <person name="Rombauts S."/>
        </authorList>
    </citation>
    <scope>NUCLEOTIDE SEQUENCE</scope>
    <source>
        <strain evidence="9">London</strain>
    </source>
</reference>
<dbReference type="EMBL" id="CAEY01002016">
    <property type="status" value="NOT_ANNOTATED_CDS"/>
    <property type="molecule type" value="Genomic_DNA"/>
</dbReference>
<dbReference type="PROSITE" id="PS00813">
    <property type="entry name" value="IF4E"/>
    <property type="match status" value="1"/>
</dbReference>
<sequence length="195" mass="22921">MSAPADQPEEDNSIIDFVKHPLQNEWQLWYWRGEKKEWILNLLEVTTFKTVEDFWALYNHIELASNLKIGSDYCVFKLGIKPMWEDTRNTKGGRWLFTFQKSFSKALDEMWLEALLCLIGDAFGEESDQICGAVINIRRGVDKIAVWTSDYKDEAAVMKIGRILKQRMNYNAKITYEAHEDTQNKHGQKWLYMVE</sequence>
<keyword evidence="3" id="KW-0810">Translation regulation</keyword>
<name>T1KDF0_TETUR</name>
<protein>
    <recommendedName>
        <fullName evidence="6">eIF-4F 25 kDa subunit</fullName>
    </recommendedName>
</protein>
<evidence type="ECO:0000256" key="2">
    <source>
        <dbReference type="ARBA" id="ARBA00022540"/>
    </source>
</evidence>
<reference evidence="8" key="2">
    <citation type="submission" date="2015-06" db="UniProtKB">
        <authorList>
            <consortium name="EnsemblMetazoa"/>
        </authorList>
    </citation>
    <scope>IDENTIFICATION</scope>
</reference>
<evidence type="ECO:0000256" key="5">
    <source>
        <dbReference type="ARBA" id="ARBA00022917"/>
    </source>
</evidence>
<dbReference type="OrthoDB" id="590761at2759"/>
<dbReference type="Proteomes" id="UP000015104">
    <property type="component" value="Unassembled WGS sequence"/>
</dbReference>
<proteinExistence type="inferred from homology"/>
<dbReference type="GO" id="GO:0016281">
    <property type="term" value="C:eukaryotic translation initiation factor 4F complex"/>
    <property type="evidence" value="ECO:0007669"/>
    <property type="project" value="TreeGrafter"/>
</dbReference>
<dbReference type="HOGENOM" id="CLU_043552_1_0_1"/>
<evidence type="ECO:0000256" key="3">
    <source>
        <dbReference type="ARBA" id="ARBA00022845"/>
    </source>
</evidence>
<accession>T1KDF0</accession>
<keyword evidence="9" id="KW-1185">Reference proteome</keyword>
<dbReference type="Pfam" id="PF01652">
    <property type="entry name" value="IF4E"/>
    <property type="match status" value="1"/>
</dbReference>
<dbReference type="GO" id="GO:0006417">
    <property type="term" value="P:regulation of translation"/>
    <property type="evidence" value="ECO:0007669"/>
    <property type="project" value="UniProtKB-KW"/>
</dbReference>
<dbReference type="STRING" id="32264.T1KDF0"/>
<gene>
    <name evidence="8" type="primary">107363091</name>
</gene>
<dbReference type="KEGG" id="tut:107363091"/>
<dbReference type="eggNOG" id="KOG1670">
    <property type="taxonomic scope" value="Eukaryota"/>
</dbReference>
<dbReference type="EnsemblMetazoa" id="tetur09g02700.1">
    <property type="protein sequence ID" value="tetur09g02700.1"/>
    <property type="gene ID" value="tetur09g02700"/>
</dbReference>
<dbReference type="InterPro" id="IPR019770">
    <property type="entry name" value="TIF_eIF_4E_CS"/>
</dbReference>
<dbReference type="PANTHER" id="PTHR11960:SF8">
    <property type="entry name" value="EUKARYOTIC TRANSLATION INITIATION FACTOR 4E1-RELATED"/>
    <property type="match status" value="1"/>
</dbReference>
<dbReference type="AlphaFoldDB" id="T1KDF0"/>
<organism evidence="8 9">
    <name type="scientific">Tetranychus urticae</name>
    <name type="common">Two-spotted spider mite</name>
    <dbReference type="NCBI Taxonomy" id="32264"/>
    <lineage>
        <taxon>Eukaryota</taxon>
        <taxon>Metazoa</taxon>
        <taxon>Ecdysozoa</taxon>
        <taxon>Arthropoda</taxon>
        <taxon>Chelicerata</taxon>
        <taxon>Arachnida</taxon>
        <taxon>Acari</taxon>
        <taxon>Acariformes</taxon>
        <taxon>Trombidiformes</taxon>
        <taxon>Prostigmata</taxon>
        <taxon>Eleutherengona</taxon>
        <taxon>Raphignathae</taxon>
        <taxon>Tetranychoidea</taxon>
        <taxon>Tetranychidae</taxon>
        <taxon>Tetranychus</taxon>
    </lineage>
</organism>
<evidence type="ECO:0000313" key="8">
    <source>
        <dbReference type="EnsemblMetazoa" id="tetur09g02700.1"/>
    </source>
</evidence>
<dbReference type="InterPro" id="IPR001040">
    <property type="entry name" value="TIF_eIF_4E"/>
</dbReference>
<dbReference type="OMA" id="KWIINCL"/>
<dbReference type="PANTHER" id="PTHR11960">
    <property type="entry name" value="EUKARYOTIC TRANSLATION INITIATION FACTOR 4E RELATED"/>
    <property type="match status" value="1"/>
</dbReference>
<dbReference type="Gene3D" id="3.30.760.10">
    <property type="entry name" value="RNA Cap, Translation Initiation Factor Eif4e"/>
    <property type="match status" value="1"/>
</dbReference>
<evidence type="ECO:0000256" key="1">
    <source>
        <dbReference type="ARBA" id="ARBA00009860"/>
    </source>
</evidence>
<dbReference type="GO" id="GO:0003743">
    <property type="term" value="F:translation initiation factor activity"/>
    <property type="evidence" value="ECO:0007669"/>
    <property type="project" value="UniProtKB-KW"/>
</dbReference>
<evidence type="ECO:0000313" key="9">
    <source>
        <dbReference type="Proteomes" id="UP000015104"/>
    </source>
</evidence>